<dbReference type="RefSeq" id="WP_102435452.1">
    <property type="nucleotide sequence ID" value="NZ_CAWNVI010000115.1"/>
</dbReference>
<gene>
    <name evidence="1" type="ORF">BCT49_07350</name>
</gene>
<sequence>MIRLFPLVALTLSISILVSLSTFFILSTTHTQKLVSFDVKSTIDAYHQSLIQKEISLEAQTQRLSQFVEIMNDEVGQYQQENNAVVLISAAVVDGTIDITPHIQQAIIDRYKDNEVSQ</sequence>
<reference evidence="2" key="1">
    <citation type="submission" date="2016-07" db="EMBL/GenBank/DDBJ databases">
        <title>Nontailed viruses are major unrecognized killers of bacteria in the ocean.</title>
        <authorList>
            <person name="Kauffman K."/>
            <person name="Hussain F."/>
            <person name="Yang J."/>
            <person name="Arevalo P."/>
            <person name="Brown J."/>
            <person name="Cutler M."/>
            <person name="Kelly L."/>
            <person name="Polz M.F."/>
        </authorList>
    </citation>
    <scope>NUCLEOTIDE SEQUENCE [LARGE SCALE GENOMIC DNA]</scope>
    <source>
        <strain evidence="2">10N.261.46.F8</strain>
    </source>
</reference>
<protein>
    <submittedName>
        <fullName evidence="1">Type-F conjugative transfer system protein TrbI</fullName>
    </submittedName>
</protein>
<dbReference type="AlphaFoldDB" id="A0A2N7K523"/>
<proteinExistence type="predicted"/>
<accession>A0A2N7K523</accession>
<dbReference type="OrthoDB" id="5906580at2"/>
<dbReference type="Proteomes" id="UP000235406">
    <property type="component" value="Unassembled WGS sequence"/>
</dbReference>
<dbReference type="EMBL" id="MCZK01000115">
    <property type="protein sequence ID" value="PMM69322.1"/>
    <property type="molecule type" value="Genomic_DNA"/>
</dbReference>
<dbReference type="NCBIfam" id="TIGR02744">
    <property type="entry name" value="TrbI_Ftype"/>
    <property type="match status" value="1"/>
</dbReference>
<dbReference type="InterPro" id="IPR014115">
    <property type="entry name" value="TrbI_Ftype"/>
</dbReference>
<name>A0A2N7K523_9VIBR</name>
<dbReference type="Pfam" id="PF09677">
    <property type="entry name" value="TrbI_Ftype"/>
    <property type="match status" value="1"/>
</dbReference>
<evidence type="ECO:0000313" key="2">
    <source>
        <dbReference type="Proteomes" id="UP000235406"/>
    </source>
</evidence>
<comment type="caution">
    <text evidence="1">The sequence shown here is derived from an EMBL/GenBank/DDBJ whole genome shotgun (WGS) entry which is preliminary data.</text>
</comment>
<organism evidence="1 2">
    <name type="scientific">Vibrio lentus</name>
    <dbReference type="NCBI Taxonomy" id="136468"/>
    <lineage>
        <taxon>Bacteria</taxon>
        <taxon>Pseudomonadati</taxon>
        <taxon>Pseudomonadota</taxon>
        <taxon>Gammaproteobacteria</taxon>
        <taxon>Vibrionales</taxon>
        <taxon>Vibrionaceae</taxon>
        <taxon>Vibrio</taxon>
    </lineage>
</organism>
<evidence type="ECO:0000313" key="1">
    <source>
        <dbReference type="EMBL" id="PMM69322.1"/>
    </source>
</evidence>